<proteinExistence type="predicted"/>
<evidence type="ECO:0000313" key="1">
    <source>
        <dbReference type="EMBL" id="KAI1885246.1"/>
    </source>
</evidence>
<keyword evidence="2" id="KW-1185">Reference proteome</keyword>
<accession>A0A8T3CLD5</accession>
<sequence length="78" mass="8058">METGGGWTDTCAPFLTCKPTEADSSKPAQELLSTRSFTLPTAPAEITGNPFSTYNVAQGAGAFASSQPYPLRAASAKS</sequence>
<name>A0A8T3CLD5_9TELE</name>
<reference evidence="1" key="1">
    <citation type="submission" date="2021-01" db="EMBL/GenBank/DDBJ databases">
        <authorList>
            <person name="Zahm M."/>
            <person name="Roques C."/>
            <person name="Cabau C."/>
            <person name="Klopp C."/>
            <person name="Donnadieu C."/>
            <person name="Jouanno E."/>
            <person name="Lampietro C."/>
            <person name="Louis A."/>
            <person name="Herpin A."/>
            <person name="Echchiki A."/>
            <person name="Berthelot C."/>
            <person name="Parey E."/>
            <person name="Roest-Crollius H."/>
            <person name="Braasch I."/>
            <person name="Postlethwait J."/>
            <person name="Bobe J."/>
            <person name="Montfort J."/>
            <person name="Bouchez O."/>
            <person name="Begum T."/>
            <person name="Mejri S."/>
            <person name="Adams A."/>
            <person name="Chen W.-J."/>
            <person name="Guiguen Y."/>
        </authorList>
    </citation>
    <scope>NUCLEOTIDE SEQUENCE</scope>
    <source>
        <tissue evidence="1">Blood</tissue>
    </source>
</reference>
<dbReference type="EMBL" id="JAERUA010000021">
    <property type="protein sequence ID" value="KAI1885246.1"/>
    <property type="molecule type" value="Genomic_DNA"/>
</dbReference>
<gene>
    <name evidence="1" type="ORF">AGOR_G00218190</name>
</gene>
<dbReference type="AlphaFoldDB" id="A0A8T3CLD5"/>
<evidence type="ECO:0000313" key="2">
    <source>
        <dbReference type="Proteomes" id="UP000829720"/>
    </source>
</evidence>
<dbReference type="Proteomes" id="UP000829720">
    <property type="component" value="Unassembled WGS sequence"/>
</dbReference>
<comment type="caution">
    <text evidence="1">The sequence shown here is derived from an EMBL/GenBank/DDBJ whole genome shotgun (WGS) entry which is preliminary data.</text>
</comment>
<organism evidence="1 2">
    <name type="scientific">Albula goreensis</name>
    <dbReference type="NCBI Taxonomy" id="1534307"/>
    <lineage>
        <taxon>Eukaryota</taxon>
        <taxon>Metazoa</taxon>
        <taxon>Chordata</taxon>
        <taxon>Craniata</taxon>
        <taxon>Vertebrata</taxon>
        <taxon>Euteleostomi</taxon>
        <taxon>Actinopterygii</taxon>
        <taxon>Neopterygii</taxon>
        <taxon>Teleostei</taxon>
        <taxon>Albuliformes</taxon>
        <taxon>Albulidae</taxon>
        <taxon>Albula</taxon>
    </lineage>
</organism>
<protein>
    <submittedName>
        <fullName evidence="1">Uncharacterized protein</fullName>
    </submittedName>
</protein>